<feature type="transmembrane region" description="Helical" evidence="1">
    <location>
        <begin position="15"/>
        <end position="37"/>
    </location>
</feature>
<organism evidence="2 3">
    <name type="scientific">Aneurinibacillus migulanus</name>
    <name type="common">Bacillus migulanus</name>
    <dbReference type="NCBI Taxonomy" id="47500"/>
    <lineage>
        <taxon>Bacteria</taxon>
        <taxon>Bacillati</taxon>
        <taxon>Bacillota</taxon>
        <taxon>Bacilli</taxon>
        <taxon>Bacillales</taxon>
        <taxon>Paenibacillaceae</taxon>
        <taxon>Aneurinibacillus group</taxon>
        <taxon>Aneurinibacillus</taxon>
    </lineage>
</organism>
<name>A0A0K2WJQ1_ANEMI</name>
<dbReference type="AlphaFoldDB" id="A0A0K2WJQ1"/>
<protein>
    <submittedName>
        <fullName evidence="2">Sporulation protein YtrH</fullName>
    </submittedName>
</protein>
<dbReference type="GeneID" id="42303793"/>
<reference evidence="2 3" key="1">
    <citation type="submission" date="2016-10" db="EMBL/GenBank/DDBJ databases">
        <authorList>
            <person name="de Groot N.N."/>
        </authorList>
    </citation>
    <scope>NUCLEOTIDE SEQUENCE [LARGE SCALE GENOMIC DNA]</scope>
    <source>
        <strain evidence="2 3">DSM 2895</strain>
    </source>
</reference>
<evidence type="ECO:0000313" key="3">
    <source>
        <dbReference type="Proteomes" id="UP000182836"/>
    </source>
</evidence>
<dbReference type="InterPro" id="IPR025689">
    <property type="entry name" value="Spore_YtrH"/>
</dbReference>
<keyword evidence="1" id="KW-1133">Transmembrane helix</keyword>
<evidence type="ECO:0000256" key="1">
    <source>
        <dbReference type="SAM" id="Phobius"/>
    </source>
</evidence>
<dbReference type="Proteomes" id="UP000182836">
    <property type="component" value="Unassembled WGS sequence"/>
</dbReference>
<dbReference type="Pfam" id="PF14034">
    <property type="entry name" value="Spore_YtrH"/>
    <property type="match status" value="1"/>
</dbReference>
<gene>
    <name evidence="2" type="ORF">SAMN04487909_10582</name>
</gene>
<dbReference type="EMBL" id="FNED01000005">
    <property type="protein sequence ID" value="SDI55362.1"/>
    <property type="molecule type" value="Genomic_DNA"/>
</dbReference>
<sequence length="114" mass="12577">MSKMLLGHLVKDMSTYFFVAFGIVLGGSILGGIAALLTRQPPFHTMYELAFKLKIWGMVGALGGTFDSFMQIERIFQEGDMSPVIKQIIFIVSAFIGADTGTRLIHWLVHGDPI</sequence>
<dbReference type="RefSeq" id="WP_235356066.1">
    <property type="nucleotide sequence ID" value="NZ_BJOA01000065.1"/>
</dbReference>
<evidence type="ECO:0000313" key="2">
    <source>
        <dbReference type="EMBL" id="SDI55362.1"/>
    </source>
</evidence>
<keyword evidence="1" id="KW-0812">Transmembrane</keyword>
<keyword evidence="1" id="KW-0472">Membrane</keyword>
<proteinExistence type="predicted"/>
<accession>A0A0K2WJQ1</accession>